<dbReference type="EMBL" id="ASTJ01000011">
    <property type="protein sequence ID" value="EPC04514.1"/>
    <property type="molecule type" value="Genomic_DNA"/>
</dbReference>
<dbReference type="RefSeq" id="WP_016415252.1">
    <property type="nucleotide sequence ID" value="NZ_AUAB01000001.1"/>
</dbReference>
<dbReference type="PROSITE" id="PS01096">
    <property type="entry name" value="PPIC_PPIASE_1"/>
    <property type="match status" value="1"/>
</dbReference>
<dbReference type="InterPro" id="IPR023058">
    <property type="entry name" value="PPIase_PpiC_CS"/>
</dbReference>
<evidence type="ECO:0000256" key="6">
    <source>
        <dbReference type="ARBA" id="ARBA00023136"/>
    </source>
</evidence>
<organism evidence="14 15">
    <name type="scientific">Litchfieldella anticariensis (strain DSM 16096 / CECT 5854 / CIP 108499 / LMG 22089 / FP35)</name>
    <name type="common">Halomonas anticariensis</name>
    <dbReference type="NCBI Taxonomy" id="1121939"/>
    <lineage>
        <taxon>Bacteria</taxon>
        <taxon>Pseudomonadati</taxon>
        <taxon>Pseudomonadota</taxon>
        <taxon>Gammaproteobacteria</taxon>
        <taxon>Oceanospirillales</taxon>
        <taxon>Halomonadaceae</taxon>
        <taxon>Litchfieldella</taxon>
    </lineage>
</organism>
<keyword evidence="7" id="KW-0143">Chaperone</keyword>
<dbReference type="eggNOG" id="COG0760">
    <property type="taxonomic scope" value="Bacteria"/>
</dbReference>
<evidence type="ECO:0000259" key="13">
    <source>
        <dbReference type="PROSITE" id="PS50198"/>
    </source>
</evidence>
<evidence type="ECO:0000256" key="7">
    <source>
        <dbReference type="ARBA" id="ARBA00023186"/>
    </source>
</evidence>
<comment type="subcellular location">
    <subcellularLocation>
        <location evidence="1">Cell inner membrane</location>
        <topology evidence="1">Single-pass type II membrane protein</topology>
        <orientation evidence="1">Periplasmic side</orientation>
    </subcellularLocation>
</comment>
<evidence type="ECO:0000313" key="15">
    <source>
        <dbReference type="Proteomes" id="UP000014463"/>
    </source>
</evidence>
<comment type="similarity">
    <text evidence="8">Belongs to the PpiD chaperone family.</text>
</comment>
<reference evidence="14 15" key="1">
    <citation type="journal article" date="2013" name="Genome Announc.">
        <title>Draft genome sequence of the moderately halophilic gammaproteobacterium Halomonas anticariensis FP35.</title>
        <authorList>
            <person name="Tahrioui A."/>
            <person name="Quesada E."/>
            <person name="Llamas I."/>
        </authorList>
    </citation>
    <scope>NUCLEOTIDE SEQUENCE [LARGE SCALE GENOMIC DNA]</scope>
    <source>
        <strain evidence="15">DSM 16096 / CECT 5854 / LMG 22089 / FP35</strain>
    </source>
</reference>
<dbReference type="InterPro" id="IPR000297">
    <property type="entry name" value="PPIase_PpiC"/>
</dbReference>
<evidence type="ECO:0000313" key="14">
    <source>
        <dbReference type="EMBL" id="EPC04514.1"/>
    </source>
</evidence>
<keyword evidence="11" id="KW-0697">Rotamase</keyword>
<evidence type="ECO:0000256" key="10">
    <source>
        <dbReference type="ARBA" id="ARBA00042775"/>
    </source>
</evidence>
<dbReference type="InterPro" id="IPR027304">
    <property type="entry name" value="Trigger_fact/SurA_dom_sf"/>
</dbReference>
<evidence type="ECO:0000256" key="5">
    <source>
        <dbReference type="ARBA" id="ARBA00022989"/>
    </source>
</evidence>
<dbReference type="STRING" id="1121939.L861_04090"/>
<dbReference type="OrthoDB" id="9812372at2"/>
<dbReference type="PANTHER" id="PTHR47529:SF1">
    <property type="entry name" value="PERIPLASMIC CHAPERONE PPID"/>
    <property type="match status" value="1"/>
</dbReference>
<evidence type="ECO:0000256" key="4">
    <source>
        <dbReference type="ARBA" id="ARBA00022692"/>
    </source>
</evidence>
<keyword evidence="11" id="KW-0413">Isomerase</keyword>
<dbReference type="AlphaFoldDB" id="S2L9I0"/>
<dbReference type="SUPFAM" id="SSF109998">
    <property type="entry name" value="Triger factor/SurA peptide-binding domain-like"/>
    <property type="match status" value="1"/>
</dbReference>
<dbReference type="Gene3D" id="3.10.50.40">
    <property type="match status" value="1"/>
</dbReference>
<evidence type="ECO:0000256" key="2">
    <source>
        <dbReference type="ARBA" id="ARBA00022475"/>
    </source>
</evidence>
<comment type="caution">
    <text evidence="14">The sequence shown here is derived from an EMBL/GenBank/DDBJ whole genome shotgun (WGS) entry which is preliminary data.</text>
</comment>
<keyword evidence="3" id="KW-0997">Cell inner membrane</keyword>
<dbReference type="SUPFAM" id="SSF54534">
    <property type="entry name" value="FKBP-like"/>
    <property type="match status" value="1"/>
</dbReference>
<feature type="transmembrane region" description="Helical" evidence="12">
    <location>
        <begin position="12"/>
        <end position="37"/>
    </location>
</feature>
<feature type="domain" description="PpiC" evidence="13">
    <location>
        <begin position="256"/>
        <end position="355"/>
    </location>
</feature>
<evidence type="ECO:0000256" key="3">
    <source>
        <dbReference type="ARBA" id="ARBA00022519"/>
    </source>
</evidence>
<keyword evidence="6 12" id="KW-0472">Membrane</keyword>
<dbReference type="PANTHER" id="PTHR47529">
    <property type="entry name" value="PEPTIDYL-PROLYL CIS-TRANS ISOMERASE D"/>
    <property type="match status" value="1"/>
</dbReference>
<evidence type="ECO:0000256" key="8">
    <source>
        <dbReference type="ARBA" id="ARBA00038408"/>
    </source>
</evidence>
<dbReference type="GO" id="GO:0003755">
    <property type="term" value="F:peptidyl-prolyl cis-trans isomerase activity"/>
    <property type="evidence" value="ECO:0007669"/>
    <property type="project" value="UniProtKB-KW"/>
</dbReference>
<evidence type="ECO:0000256" key="9">
    <source>
        <dbReference type="ARBA" id="ARBA00040743"/>
    </source>
</evidence>
<evidence type="ECO:0000256" key="1">
    <source>
        <dbReference type="ARBA" id="ARBA00004382"/>
    </source>
</evidence>
<protein>
    <recommendedName>
        <fullName evidence="9">Periplasmic chaperone PpiD</fullName>
    </recommendedName>
    <alternativeName>
        <fullName evidence="10">Periplasmic folding chaperone</fullName>
    </alternativeName>
</protein>
<sequence>MLQNIRDRSKSWGAKIIIGAIVVTMALFGADALVGLFTSGADDLAKVNGESITRRQVELEVQRAIRSGQIPPDQERELRRQVLDELITTSLLDQYADDGGLHLSESQIDQVIVSLPEFQDQEGRFSEDLFRNRLASAGYTPMSFREALRVDMQRRQLQQGLALSDFTLPSERERLGELQRQTRSFRYHALTAENLETPVEVSEAELKTYYEANAQDYRRPEQVRLEYVIVDRMEMAEEAEVGEQALRDAYESRASDAERRVSHIMVTFDGERSREEARARLEDVRDRLANGEDFAELAAEYSDDTTTASEGGDLGIISRGFFGEAFENAAFSLDEGQVSSIVETENGLHLIKVTEIEMPPFEAMRDELRDEAAEEAVNDEFNQRVQRLIDESFAADDLKSVADDLGLELQQSDWVSRDGGRGVLSEPGVMSAAFSTDVLEDGFNSEVIELDEDRRMVLRVADHREAAVLDLDEVRSQVMAEVKASKQREALLELARKHVTDLRDGEQPAFEWQQANSVGRQSGGDIPQAVRQAAFRLPHPQGDQPVYGHAVVENEVVIIALDAIEPGDVDEEYEGFVAQMAERLRAQAAIQGLLDDLHRKADIERL</sequence>
<name>S2L9I0_LITA3</name>
<dbReference type="PATRIC" id="fig|1121939.11.peg.774"/>
<evidence type="ECO:0000256" key="11">
    <source>
        <dbReference type="PROSITE-ProRule" id="PRU00278"/>
    </source>
</evidence>
<proteinExistence type="inferred from homology"/>
<dbReference type="InterPro" id="IPR046357">
    <property type="entry name" value="PPIase_dom_sf"/>
</dbReference>
<keyword evidence="5 12" id="KW-1133">Transmembrane helix</keyword>
<keyword evidence="15" id="KW-1185">Reference proteome</keyword>
<accession>S2L9I0</accession>
<keyword evidence="2" id="KW-1003">Cell membrane</keyword>
<dbReference type="Pfam" id="PF00639">
    <property type="entry name" value="Rotamase"/>
    <property type="match status" value="1"/>
</dbReference>
<keyword evidence="4 12" id="KW-0812">Transmembrane</keyword>
<evidence type="ECO:0000256" key="12">
    <source>
        <dbReference type="SAM" id="Phobius"/>
    </source>
</evidence>
<dbReference type="Proteomes" id="UP000014463">
    <property type="component" value="Unassembled WGS sequence"/>
</dbReference>
<dbReference type="GO" id="GO:0005886">
    <property type="term" value="C:plasma membrane"/>
    <property type="evidence" value="ECO:0007669"/>
    <property type="project" value="UniProtKB-SubCell"/>
</dbReference>
<dbReference type="Pfam" id="PF13624">
    <property type="entry name" value="SurA_N_3"/>
    <property type="match status" value="1"/>
</dbReference>
<gene>
    <name evidence="14" type="ORF">L861_04090</name>
</gene>
<dbReference type="PROSITE" id="PS50198">
    <property type="entry name" value="PPIC_PPIASE_2"/>
    <property type="match status" value="1"/>
</dbReference>
<dbReference type="InterPro" id="IPR052029">
    <property type="entry name" value="PpiD_chaperone"/>
</dbReference>
<dbReference type="Gene3D" id="1.10.4030.10">
    <property type="entry name" value="Porin chaperone SurA, peptide-binding domain"/>
    <property type="match status" value="1"/>
</dbReference>